<dbReference type="GO" id="GO:0033194">
    <property type="term" value="P:response to hydroperoxide"/>
    <property type="evidence" value="ECO:0007669"/>
    <property type="project" value="TreeGrafter"/>
</dbReference>
<reference evidence="1" key="2">
    <citation type="journal article" date="2021" name="Microbiome">
        <title>Successional dynamics and alternative stable states in a saline activated sludge microbial community over 9 years.</title>
        <authorList>
            <person name="Wang Y."/>
            <person name="Ye J."/>
            <person name="Ju F."/>
            <person name="Liu L."/>
            <person name="Boyd J.A."/>
            <person name="Deng Y."/>
            <person name="Parks D.H."/>
            <person name="Jiang X."/>
            <person name="Yin X."/>
            <person name="Woodcroft B.J."/>
            <person name="Tyson G.W."/>
            <person name="Hugenholtz P."/>
            <person name="Polz M.F."/>
            <person name="Zhang T."/>
        </authorList>
    </citation>
    <scope>NUCLEOTIDE SEQUENCE</scope>
    <source>
        <strain evidence="1">HKST-UBA11</strain>
    </source>
</reference>
<dbReference type="Proteomes" id="UP000754563">
    <property type="component" value="Unassembled WGS sequence"/>
</dbReference>
<accession>A0A955L8S0</accession>
<dbReference type="Pfam" id="PF03883">
    <property type="entry name" value="H2O2_YaaD"/>
    <property type="match status" value="1"/>
</dbReference>
<proteinExistence type="predicted"/>
<dbReference type="InterPro" id="IPR005583">
    <property type="entry name" value="YaaA"/>
</dbReference>
<dbReference type="GO" id="GO:0005829">
    <property type="term" value="C:cytosol"/>
    <property type="evidence" value="ECO:0007669"/>
    <property type="project" value="TreeGrafter"/>
</dbReference>
<sequence>MIILTSPSKSLDLESSYREHIVTQPVFLSQTSFLHRELVNFTQGQLKKLLKVSDSLAELNYNRYQSWKQNHNLSNSRPALFTFNGDVFKELELQNYEHKEHMYAQKSLRILSGFYGIVRALDLIQPYRL</sequence>
<protein>
    <submittedName>
        <fullName evidence="1">YaaA family protein</fullName>
    </submittedName>
</protein>
<evidence type="ECO:0000313" key="1">
    <source>
        <dbReference type="EMBL" id="MCA9385740.1"/>
    </source>
</evidence>
<dbReference type="EMBL" id="JAGQLH010000041">
    <property type="protein sequence ID" value="MCA9385740.1"/>
    <property type="molecule type" value="Genomic_DNA"/>
</dbReference>
<gene>
    <name evidence="1" type="ORF">KC717_03770</name>
</gene>
<organism evidence="1 2">
    <name type="scientific">Candidatus Dojkabacteria bacterium</name>
    <dbReference type="NCBI Taxonomy" id="2099670"/>
    <lineage>
        <taxon>Bacteria</taxon>
        <taxon>Candidatus Dojkabacteria</taxon>
    </lineage>
</organism>
<reference evidence="1" key="1">
    <citation type="submission" date="2020-04" db="EMBL/GenBank/DDBJ databases">
        <authorList>
            <person name="Zhang T."/>
        </authorList>
    </citation>
    <scope>NUCLEOTIDE SEQUENCE</scope>
    <source>
        <strain evidence="1">HKST-UBA11</strain>
    </source>
</reference>
<dbReference type="AlphaFoldDB" id="A0A955L8S0"/>
<dbReference type="PANTHER" id="PTHR30283:SF4">
    <property type="entry name" value="PEROXIDE STRESS RESISTANCE PROTEIN YAAA"/>
    <property type="match status" value="1"/>
</dbReference>
<comment type="caution">
    <text evidence="1">The sequence shown here is derived from an EMBL/GenBank/DDBJ whole genome shotgun (WGS) entry which is preliminary data.</text>
</comment>
<evidence type="ECO:0000313" key="2">
    <source>
        <dbReference type="Proteomes" id="UP000754563"/>
    </source>
</evidence>
<name>A0A955L8S0_9BACT</name>
<dbReference type="PANTHER" id="PTHR30283">
    <property type="entry name" value="PEROXIDE STRESS RESPONSE PROTEIN YAAA"/>
    <property type="match status" value="1"/>
</dbReference>
<feature type="non-terminal residue" evidence="1">
    <location>
        <position position="129"/>
    </location>
</feature>